<evidence type="ECO:0000313" key="1">
    <source>
        <dbReference type="EMBL" id="EHN07047.1"/>
    </source>
</evidence>
<protein>
    <submittedName>
        <fullName evidence="1">Uncharacterized protein</fullName>
    </submittedName>
</protein>
<comment type="caution">
    <text evidence="1">The sequence shown here is derived from an EMBL/GenBank/DDBJ whole genome shotgun (WGS) entry which is preliminary data.</text>
</comment>
<name>H0GG66_SACCK</name>
<organism evidence="1 2">
    <name type="scientific">Saccharomyces cerevisiae x Saccharomyces kudriavzevii (strain VIN7)</name>
    <name type="common">Yeast</name>
    <dbReference type="NCBI Taxonomy" id="1095631"/>
    <lineage>
        <taxon>Eukaryota</taxon>
        <taxon>Fungi</taxon>
        <taxon>Dikarya</taxon>
        <taxon>Ascomycota</taxon>
        <taxon>Saccharomycotina</taxon>
        <taxon>Saccharomycetes</taxon>
        <taxon>Saccharomycetales</taxon>
        <taxon>Saccharomycetaceae</taxon>
        <taxon>Saccharomyces</taxon>
    </lineage>
</organism>
<dbReference type="EMBL" id="AGVY01000023">
    <property type="protein sequence ID" value="EHN07047.1"/>
    <property type="molecule type" value="Genomic_DNA"/>
</dbReference>
<reference evidence="1 2" key="1">
    <citation type="journal article" date="2012" name="FEMS Yeast Res.">
        <title>The genome sequence of the wine yeast VIN7 reveals an allotriploid hybrid genome with Saccharomyces cerevisiae and Saccharomyces kudriavzevii origins.</title>
        <authorList>
            <person name="Borneman A.R."/>
            <person name="Desany B.A."/>
            <person name="Riches D."/>
            <person name="Affourtit J.P."/>
            <person name="Forgan A.H."/>
            <person name="Pretorius I.S."/>
            <person name="Egholm M."/>
            <person name="Chambers P.J."/>
        </authorList>
    </citation>
    <scope>NUCLEOTIDE SEQUENCE [LARGE SCALE GENOMIC DNA]</scope>
    <source>
        <strain evidence="1 2">VIN7</strain>
    </source>
</reference>
<evidence type="ECO:0000313" key="2">
    <source>
        <dbReference type="Proteomes" id="UP000009009"/>
    </source>
</evidence>
<proteinExistence type="predicted"/>
<accession>H0GG66</accession>
<gene>
    <name evidence="1" type="ORF">VIN7_1724</name>
</gene>
<keyword evidence="2" id="KW-1185">Reference proteome</keyword>
<dbReference type="HOGENOM" id="CLU_2172518_0_0_1"/>
<sequence>MWEEKERKISHERKKKQITVKTTHYISASPPFKEIPKNLTDLFILAKLIFREKTAALVLQRASNKKKALRYSTVFYFLFAKMMQHPVTIHLISKILWRMHATLTMQMQRH</sequence>
<dbReference type="AlphaFoldDB" id="H0GG66"/>
<dbReference type="Proteomes" id="UP000009009">
    <property type="component" value="Unassembled WGS sequence"/>
</dbReference>